<evidence type="ECO:0000313" key="1">
    <source>
        <dbReference type="EMBL" id="KLU86260.1"/>
    </source>
</evidence>
<proteinExistence type="predicted"/>
<dbReference type="Proteomes" id="UP000011715">
    <property type="component" value="Unassembled WGS sequence"/>
</dbReference>
<dbReference type="EMBL" id="GL876969">
    <property type="protein sequence ID" value="KLU86260.1"/>
    <property type="molecule type" value="Genomic_DNA"/>
</dbReference>
<evidence type="ECO:0000313" key="2">
    <source>
        <dbReference type="EnsemblFungi" id="MAPG_05276T0"/>
    </source>
</evidence>
<evidence type="ECO:0000313" key="3">
    <source>
        <dbReference type="Proteomes" id="UP000011715"/>
    </source>
</evidence>
<sequence length="115" mass="11659">MSLGSANSACRPVMVPVLAGTAIGLPDQTCCCSPPPGVAGAEEQAMTAAMSPSMLRPLMLDPLDDVPSVMDPCSDSSLTGCDARGSVVIMGIVYDLTTDGWNGNVASSRVPRTGS</sequence>
<reference evidence="1" key="3">
    <citation type="submission" date="2011-03" db="EMBL/GenBank/DDBJ databases">
        <title>Annotation of Magnaporthe poae ATCC 64411.</title>
        <authorList>
            <person name="Ma L.-J."/>
            <person name="Dead R."/>
            <person name="Young S.K."/>
            <person name="Zeng Q."/>
            <person name="Gargeya S."/>
            <person name="Fitzgerald M."/>
            <person name="Haas B."/>
            <person name="Abouelleil A."/>
            <person name="Alvarado L."/>
            <person name="Arachchi H.M."/>
            <person name="Berlin A."/>
            <person name="Brown A."/>
            <person name="Chapman S.B."/>
            <person name="Chen Z."/>
            <person name="Dunbar C."/>
            <person name="Freedman E."/>
            <person name="Gearin G."/>
            <person name="Gellesch M."/>
            <person name="Goldberg J."/>
            <person name="Griggs A."/>
            <person name="Gujja S."/>
            <person name="Heiman D."/>
            <person name="Howarth C."/>
            <person name="Larson L."/>
            <person name="Lui A."/>
            <person name="MacDonald P.J.P."/>
            <person name="Mehta T."/>
            <person name="Montmayeur A."/>
            <person name="Murphy C."/>
            <person name="Neiman D."/>
            <person name="Pearson M."/>
            <person name="Priest M."/>
            <person name="Roberts A."/>
            <person name="Saif S."/>
            <person name="Shea T."/>
            <person name="Shenoy N."/>
            <person name="Sisk P."/>
            <person name="Stolte C."/>
            <person name="Sykes S."/>
            <person name="Yandava C."/>
            <person name="Wortman J."/>
            <person name="Nusbaum C."/>
            <person name="Birren B."/>
        </authorList>
    </citation>
    <scope>NUCLEOTIDE SEQUENCE</scope>
    <source>
        <strain evidence="1">ATCC 64411</strain>
    </source>
</reference>
<protein>
    <submittedName>
        <fullName evidence="1 2">Uncharacterized protein</fullName>
    </submittedName>
</protein>
<reference evidence="3" key="2">
    <citation type="submission" date="2010-05" db="EMBL/GenBank/DDBJ databases">
        <title>The genome sequence of Magnaporthe poae strain ATCC 64411.</title>
        <authorList>
            <person name="Ma L.-J."/>
            <person name="Dead R."/>
            <person name="Young S."/>
            <person name="Zeng Q."/>
            <person name="Koehrsen M."/>
            <person name="Alvarado L."/>
            <person name="Berlin A."/>
            <person name="Chapman S.B."/>
            <person name="Chen Z."/>
            <person name="Freedman E."/>
            <person name="Gellesch M."/>
            <person name="Goldberg J."/>
            <person name="Griggs A."/>
            <person name="Gujja S."/>
            <person name="Heilman E.R."/>
            <person name="Heiman D."/>
            <person name="Hepburn T."/>
            <person name="Howarth C."/>
            <person name="Jen D."/>
            <person name="Larson L."/>
            <person name="Mehta T."/>
            <person name="Neiman D."/>
            <person name="Pearson M."/>
            <person name="Roberts A."/>
            <person name="Saif S."/>
            <person name="Shea T."/>
            <person name="Shenoy N."/>
            <person name="Sisk P."/>
            <person name="Stolte C."/>
            <person name="Sykes S."/>
            <person name="Walk T."/>
            <person name="White J."/>
            <person name="Yandava C."/>
            <person name="Haas B."/>
            <person name="Nusbaum C."/>
            <person name="Birren B."/>
        </authorList>
    </citation>
    <scope>NUCLEOTIDE SEQUENCE [LARGE SCALE GENOMIC DNA]</scope>
    <source>
        <strain evidence="3">ATCC 64411 / 73-15</strain>
    </source>
</reference>
<name>A0A0C4DYZ1_MAGP6</name>
<dbReference type="AlphaFoldDB" id="A0A0C4DYZ1"/>
<organism evidence="2 3">
    <name type="scientific">Magnaporthiopsis poae (strain ATCC 64411 / 73-15)</name>
    <name type="common">Kentucky bluegrass fungus</name>
    <name type="synonym">Magnaporthe poae</name>
    <dbReference type="NCBI Taxonomy" id="644358"/>
    <lineage>
        <taxon>Eukaryota</taxon>
        <taxon>Fungi</taxon>
        <taxon>Dikarya</taxon>
        <taxon>Ascomycota</taxon>
        <taxon>Pezizomycotina</taxon>
        <taxon>Sordariomycetes</taxon>
        <taxon>Sordariomycetidae</taxon>
        <taxon>Magnaporthales</taxon>
        <taxon>Magnaporthaceae</taxon>
        <taxon>Magnaporthiopsis</taxon>
    </lineage>
</organism>
<dbReference type="VEuPathDB" id="FungiDB:MAPG_05276"/>
<reference evidence="1" key="1">
    <citation type="submission" date="2010-05" db="EMBL/GenBank/DDBJ databases">
        <title>The Genome Sequence of Magnaporthe poae strain ATCC 64411.</title>
        <authorList>
            <consortium name="The Broad Institute Genome Sequencing Platform"/>
            <consortium name="Broad Institute Genome Sequencing Center for Infectious Disease"/>
            <person name="Ma L.-J."/>
            <person name="Dead R."/>
            <person name="Young S."/>
            <person name="Zeng Q."/>
            <person name="Koehrsen M."/>
            <person name="Alvarado L."/>
            <person name="Berlin A."/>
            <person name="Chapman S.B."/>
            <person name="Chen Z."/>
            <person name="Freedman E."/>
            <person name="Gellesch M."/>
            <person name="Goldberg J."/>
            <person name="Griggs A."/>
            <person name="Gujja S."/>
            <person name="Heilman E.R."/>
            <person name="Heiman D."/>
            <person name="Hepburn T."/>
            <person name="Howarth C."/>
            <person name="Jen D."/>
            <person name="Larson L."/>
            <person name="Mehta T."/>
            <person name="Neiman D."/>
            <person name="Pearson M."/>
            <person name="Roberts A."/>
            <person name="Saif S."/>
            <person name="Shea T."/>
            <person name="Shenoy N."/>
            <person name="Sisk P."/>
            <person name="Stolte C."/>
            <person name="Sykes S."/>
            <person name="Walk T."/>
            <person name="White J."/>
            <person name="Yandava C."/>
            <person name="Haas B."/>
            <person name="Nusbaum C."/>
            <person name="Birren B."/>
        </authorList>
    </citation>
    <scope>NUCLEOTIDE SEQUENCE</scope>
    <source>
        <strain evidence="1">ATCC 64411</strain>
    </source>
</reference>
<dbReference type="EnsemblFungi" id="MAPG_05276T0">
    <property type="protein sequence ID" value="MAPG_05276T0"/>
    <property type="gene ID" value="MAPG_05276"/>
</dbReference>
<reference evidence="2" key="5">
    <citation type="submission" date="2015-06" db="UniProtKB">
        <authorList>
            <consortium name="EnsemblFungi"/>
        </authorList>
    </citation>
    <scope>IDENTIFICATION</scope>
    <source>
        <strain evidence="2">ATCC 64411</strain>
    </source>
</reference>
<accession>A0A0C4DYZ1</accession>
<gene>
    <name evidence="1" type="ORF">MAPG_05276</name>
</gene>
<keyword evidence="3" id="KW-1185">Reference proteome</keyword>
<reference evidence="2" key="4">
    <citation type="journal article" date="2015" name="G3 (Bethesda)">
        <title>Genome sequences of three phytopathogenic species of the Magnaporthaceae family of fungi.</title>
        <authorList>
            <person name="Okagaki L.H."/>
            <person name="Nunes C.C."/>
            <person name="Sailsbery J."/>
            <person name="Clay B."/>
            <person name="Brown D."/>
            <person name="John T."/>
            <person name="Oh Y."/>
            <person name="Young N."/>
            <person name="Fitzgerald M."/>
            <person name="Haas B.J."/>
            <person name="Zeng Q."/>
            <person name="Young S."/>
            <person name="Adiconis X."/>
            <person name="Fan L."/>
            <person name="Levin J.Z."/>
            <person name="Mitchell T.K."/>
            <person name="Okubara P.A."/>
            <person name="Farman M.L."/>
            <person name="Kohn L.M."/>
            <person name="Birren B."/>
            <person name="Ma L.-J."/>
            <person name="Dean R.A."/>
        </authorList>
    </citation>
    <scope>NUCLEOTIDE SEQUENCE</scope>
    <source>
        <strain evidence="2">ATCC 64411 / 73-15</strain>
    </source>
</reference>
<dbReference type="EMBL" id="ADBL01001246">
    <property type="status" value="NOT_ANNOTATED_CDS"/>
    <property type="molecule type" value="Genomic_DNA"/>
</dbReference>